<evidence type="ECO:0000256" key="3">
    <source>
        <dbReference type="ARBA" id="ARBA00023163"/>
    </source>
</evidence>
<proteinExistence type="predicted"/>
<keyword evidence="2" id="KW-0238">DNA-binding</keyword>
<accession>A0A426V698</accession>
<evidence type="ECO:0000259" key="4">
    <source>
        <dbReference type="PROSITE" id="PS01124"/>
    </source>
</evidence>
<dbReference type="GO" id="GO:0000976">
    <property type="term" value="F:transcription cis-regulatory region binding"/>
    <property type="evidence" value="ECO:0007669"/>
    <property type="project" value="TreeGrafter"/>
</dbReference>
<keyword evidence="1" id="KW-0805">Transcription regulation</keyword>
<dbReference type="EMBL" id="RSED01000024">
    <property type="protein sequence ID" value="RRS02361.1"/>
    <property type="molecule type" value="Genomic_DNA"/>
</dbReference>
<reference evidence="5 6" key="1">
    <citation type="submission" date="2018-12" db="EMBL/GenBank/DDBJ databases">
        <title>The whole draft genome of Aquabacterium sp. SJQ9.</title>
        <authorList>
            <person name="Sun L."/>
            <person name="Gao X."/>
            <person name="Chen W."/>
            <person name="Huang K."/>
        </authorList>
    </citation>
    <scope>NUCLEOTIDE SEQUENCE [LARGE SCALE GENOMIC DNA]</scope>
    <source>
        <strain evidence="5 6">SJQ9</strain>
    </source>
</reference>
<keyword evidence="6" id="KW-1185">Reference proteome</keyword>
<dbReference type="AlphaFoldDB" id="A0A426V698"/>
<dbReference type="GO" id="GO:0003700">
    <property type="term" value="F:DNA-binding transcription factor activity"/>
    <property type="evidence" value="ECO:0007669"/>
    <property type="project" value="InterPro"/>
</dbReference>
<dbReference type="InterPro" id="IPR032687">
    <property type="entry name" value="AraC-type_N"/>
</dbReference>
<dbReference type="OrthoDB" id="6506763at2"/>
<organism evidence="5 6">
    <name type="scientific">Aquabacterium soli</name>
    <dbReference type="NCBI Taxonomy" id="2493092"/>
    <lineage>
        <taxon>Bacteria</taxon>
        <taxon>Pseudomonadati</taxon>
        <taxon>Pseudomonadota</taxon>
        <taxon>Betaproteobacteria</taxon>
        <taxon>Burkholderiales</taxon>
        <taxon>Aquabacterium</taxon>
    </lineage>
</organism>
<dbReference type="GO" id="GO:0005829">
    <property type="term" value="C:cytosol"/>
    <property type="evidence" value="ECO:0007669"/>
    <property type="project" value="TreeGrafter"/>
</dbReference>
<evidence type="ECO:0000256" key="2">
    <source>
        <dbReference type="ARBA" id="ARBA00023125"/>
    </source>
</evidence>
<evidence type="ECO:0000256" key="1">
    <source>
        <dbReference type="ARBA" id="ARBA00023015"/>
    </source>
</evidence>
<dbReference type="SUPFAM" id="SSF46689">
    <property type="entry name" value="Homeodomain-like"/>
    <property type="match status" value="1"/>
</dbReference>
<sequence>MPVNPQISPAVLRQAAAELEDRSGDSSSLFRGLGLSEHAINADLDFLVSYRQASVVLRRAMRLMAGGELGFNVGRRRSAVATGLAGLGFLASSNLNDAYGLVASYPWAFGCPLHVHNRLDAQGNLYTEATPQFPDPELDTFWIEEFFCSMTVLARELLGPAFKPGRLEFKAARPAHAARMKSFVGCDVQYGRGANRMVTEAACALTMSVSADTVVKRSVLDTLERFRVQPRRSDICETVGQLLREQVGAPPTLAQLATLLNTSERTLRRKLVEQSTSYHQLLDGARRDQVIALLRDTSIPINEVSASLGFSDVRNFRRAVKRWTGQAPTSVRKQT</sequence>
<evidence type="ECO:0000313" key="6">
    <source>
        <dbReference type="Proteomes" id="UP000269265"/>
    </source>
</evidence>
<dbReference type="Pfam" id="PF12833">
    <property type="entry name" value="HTH_18"/>
    <property type="match status" value="1"/>
</dbReference>
<protein>
    <submittedName>
        <fullName evidence="5">AraC family transcriptional regulator</fullName>
    </submittedName>
</protein>
<dbReference type="Pfam" id="PF12625">
    <property type="entry name" value="Arabinose_bd"/>
    <property type="match status" value="1"/>
</dbReference>
<dbReference type="PANTHER" id="PTHR47894:SF1">
    <property type="entry name" value="HTH-TYPE TRANSCRIPTIONAL REGULATOR VQSM"/>
    <property type="match status" value="1"/>
</dbReference>
<feature type="domain" description="HTH araC/xylS-type" evidence="4">
    <location>
        <begin position="237"/>
        <end position="334"/>
    </location>
</feature>
<dbReference type="PANTHER" id="PTHR47894">
    <property type="entry name" value="HTH-TYPE TRANSCRIPTIONAL REGULATOR GADX"/>
    <property type="match status" value="1"/>
</dbReference>
<name>A0A426V698_9BURK</name>
<dbReference type="Gene3D" id="1.10.10.60">
    <property type="entry name" value="Homeodomain-like"/>
    <property type="match status" value="1"/>
</dbReference>
<gene>
    <name evidence="5" type="ORF">EIP75_21120</name>
</gene>
<dbReference type="InterPro" id="IPR018060">
    <property type="entry name" value="HTH_AraC"/>
</dbReference>
<comment type="caution">
    <text evidence="5">The sequence shown here is derived from an EMBL/GenBank/DDBJ whole genome shotgun (WGS) entry which is preliminary data.</text>
</comment>
<dbReference type="PROSITE" id="PS01124">
    <property type="entry name" value="HTH_ARAC_FAMILY_2"/>
    <property type="match status" value="1"/>
</dbReference>
<dbReference type="SMART" id="SM00342">
    <property type="entry name" value="HTH_ARAC"/>
    <property type="match status" value="1"/>
</dbReference>
<dbReference type="InterPro" id="IPR009057">
    <property type="entry name" value="Homeodomain-like_sf"/>
</dbReference>
<keyword evidence="3" id="KW-0804">Transcription</keyword>
<evidence type="ECO:0000313" key="5">
    <source>
        <dbReference type="EMBL" id="RRS02361.1"/>
    </source>
</evidence>
<dbReference type="RefSeq" id="WP_125245181.1">
    <property type="nucleotide sequence ID" value="NZ_RSED01000024.1"/>
</dbReference>
<dbReference type="Proteomes" id="UP000269265">
    <property type="component" value="Unassembled WGS sequence"/>
</dbReference>